<keyword evidence="3" id="KW-0560">Oxidoreductase</keyword>
<evidence type="ECO:0000313" key="6">
    <source>
        <dbReference type="Proteomes" id="UP001140076"/>
    </source>
</evidence>
<dbReference type="PANTHER" id="PTHR38011:SF7">
    <property type="entry name" value="2,5-DIAMINO-6-RIBOSYLAMINO-4(3H)-PYRIMIDINONE 5'-PHOSPHATE REDUCTASE"/>
    <property type="match status" value="1"/>
</dbReference>
<evidence type="ECO:0000256" key="3">
    <source>
        <dbReference type="ARBA" id="ARBA00023002"/>
    </source>
</evidence>
<protein>
    <submittedName>
        <fullName evidence="5">Dihydrofolate reductase family protein</fullName>
    </submittedName>
</protein>
<dbReference type="AlphaFoldDB" id="A0A9X3SF67"/>
<dbReference type="Pfam" id="PF01872">
    <property type="entry name" value="RibD_C"/>
    <property type="match status" value="1"/>
</dbReference>
<dbReference type="Gene3D" id="3.40.430.10">
    <property type="entry name" value="Dihydrofolate Reductase, subunit A"/>
    <property type="match status" value="1"/>
</dbReference>
<dbReference type="SUPFAM" id="SSF53597">
    <property type="entry name" value="Dihydrofolate reductase-like"/>
    <property type="match status" value="1"/>
</dbReference>
<evidence type="ECO:0000256" key="1">
    <source>
        <dbReference type="ARBA" id="ARBA00005104"/>
    </source>
</evidence>
<dbReference type="InterPro" id="IPR024072">
    <property type="entry name" value="DHFR-like_dom_sf"/>
</dbReference>
<dbReference type="PANTHER" id="PTHR38011">
    <property type="entry name" value="DIHYDROFOLATE REDUCTASE FAMILY PROTEIN (AFU_ORTHOLOGUE AFUA_8G06820)"/>
    <property type="match status" value="1"/>
</dbReference>
<keyword evidence="2" id="KW-0521">NADP</keyword>
<dbReference type="RefSeq" id="WP_270072953.1">
    <property type="nucleotide sequence ID" value="NZ_JAJAQC010000025.1"/>
</dbReference>
<comment type="pathway">
    <text evidence="1">Cofactor biosynthesis; riboflavin biosynthesis.</text>
</comment>
<name>A0A9X3SF67_9ACTN</name>
<evidence type="ECO:0000313" key="5">
    <source>
        <dbReference type="EMBL" id="MDA0565677.1"/>
    </source>
</evidence>
<dbReference type="InterPro" id="IPR050765">
    <property type="entry name" value="Riboflavin_Biosynth_HTPR"/>
</dbReference>
<comment type="caution">
    <text evidence="5">The sequence shown here is derived from an EMBL/GenBank/DDBJ whole genome shotgun (WGS) entry which is preliminary data.</text>
</comment>
<sequence length="215" mass="22494">MATHAHSPARPHVVAHVAVSLDGATTGFSPDVGRFYALAQTWREDATLTGADTVLAQEPALRGAAPVPAPEGAPLLAVVDGRARVREWAALRGAGHWSSVVALRAEATPPRPRPPVPEIVAGAERVDLGAALAALGERHGVRAVRVDSGGALLGALLERGLVDELSLLVHPLTAGPGERVWHGGVRPQPAGWTALAAELLDDGLVWLRYRSRSRP</sequence>
<evidence type="ECO:0000259" key="4">
    <source>
        <dbReference type="Pfam" id="PF01872"/>
    </source>
</evidence>
<dbReference type="EMBL" id="JAJAQC010000025">
    <property type="protein sequence ID" value="MDA0565677.1"/>
    <property type="molecule type" value="Genomic_DNA"/>
</dbReference>
<dbReference type="InterPro" id="IPR002734">
    <property type="entry name" value="RibDG_C"/>
</dbReference>
<gene>
    <name evidence="5" type="ORF">LG943_15320</name>
</gene>
<dbReference type="GO" id="GO:0008703">
    <property type="term" value="F:5-amino-6-(5-phosphoribosylamino)uracil reductase activity"/>
    <property type="evidence" value="ECO:0007669"/>
    <property type="project" value="InterPro"/>
</dbReference>
<proteinExistence type="predicted"/>
<keyword evidence="6" id="KW-1185">Reference proteome</keyword>
<dbReference type="GO" id="GO:0009231">
    <property type="term" value="P:riboflavin biosynthetic process"/>
    <property type="evidence" value="ECO:0007669"/>
    <property type="project" value="InterPro"/>
</dbReference>
<evidence type="ECO:0000256" key="2">
    <source>
        <dbReference type="ARBA" id="ARBA00022857"/>
    </source>
</evidence>
<accession>A0A9X3SF67</accession>
<feature type="domain" description="Bacterial bifunctional deaminase-reductase C-terminal" evidence="4">
    <location>
        <begin position="11"/>
        <end position="184"/>
    </location>
</feature>
<organism evidence="5 6">
    <name type="scientific">Streptomonospora mangrovi</name>
    <dbReference type="NCBI Taxonomy" id="2883123"/>
    <lineage>
        <taxon>Bacteria</taxon>
        <taxon>Bacillati</taxon>
        <taxon>Actinomycetota</taxon>
        <taxon>Actinomycetes</taxon>
        <taxon>Streptosporangiales</taxon>
        <taxon>Nocardiopsidaceae</taxon>
        <taxon>Streptomonospora</taxon>
    </lineage>
</organism>
<dbReference type="Proteomes" id="UP001140076">
    <property type="component" value="Unassembled WGS sequence"/>
</dbReference>
<reference evidence="5" key="1">
    <citation type="submission" date="2021-10" db="EMBL/GenBank/DDBJ databases">
        <title>Streptomonospora sp. nov., isolated from mangrove soil.</title>
        <authorList>
            <person name="Chen X."/>
            <person name="Ge X."/>
            <person name="Liu W."/>
        </authorList>
    </citation>
    <scope>NUCLEOTIDE SEQUENCE</scope>
    <source>
        <strain evidence="5">S1-112</strain>
    </source>
</reference>